<dbReference type="InterPro" id="IPR016032">
    <property type="entry name" value="Sig_transdc_resp-reg_C-effctor"/>
</dbReference>
<evidence type="ECO:0000259" key="7">
    <source>
        <dbReference type="PROSITE" id="PS51755"/>
    </source>
</evidence>
<proteinExistence type="predicted"/>
<evidence type="ECO:0000256" key="5">
    <source>
        <dbReference type="PROSITE-ProRule" id="PRU01091"/>
    </source>
</evidence>
<dbReference type="InterPro" id="IPR001867">
    <property type="entry name" value="OmpR/PhoB-type_DNA-bd"/>
</dbReference>
<dbReference type="InterPro" id="IPR036388">
    <property type="entry name" value="WH-like_DNA-bd_sf"/>
</dbReference>
<geneLocation type="plasmid" evidence="8">
    <name>unnamed5</name>
</geneLocation>
<dbReference type="GO" id="GO:0000156">
    <property type="term" value="F:phosphorelay response regulator activity"/>
    <property type="evidence" value="ECO:0007669"/>
    <property type="project" value="TreeGrafter"/>
</dbReference>
<dbReference type="AlphaFoldDB" id="A0AA44EHI9"/>
<comment type="caution">
    <text evidence="8">The sequence shown here is derived from an EMBL/GenBank/DDBJ whole genome shotgun (WGS) entry which is preliminary data.</text>
</comment>
<keyword evidence="2" id="KW-0902">Two-component regulatory system</keyword>
<dbReference type="Gene3D" id="1.10.10.10">
    <property type="entry name" value="Winged helix-like DNA-binding domain superfamily/Winged helix DNA-binding domain"/>
    <property type="match status" value="1"/>
</dbReference>
<dbReference type="InterPro" id="IPR001789">
    <property type="entry name" value="Sig_transdc_resp-reg_receiver"/>
</dbReference>
<keyword evidence="8" id="KW-0614">Plasmid</keyword>
<dbReference type="RefSeq" id="WP_172873291.1">
    <property type="nucleotide sequence ID" value="NZ_CP048586.1"/>
</dbReference>
<dbReference type="SMART" id="SM00862">
    <property type="entry name" value="Trans_reg_C"/>
    <property type="match status" value="1"/>
</dbReference>
<evidence type="ECO:0000256" key="3">
    <source>
        <dbReference type="ARBA" id="ARBA00023125"/>
    </source>
</evidence>
<keyword evidence="3 5" id="KW-0238">DNA-binding</keyword>
<feature type="domain" description="OmpR/PhoB-type" evidence="7">
    <location>
        <begin position="130"/>
        <end position="228"/>
    </location>
</feature>
<evidence type="ECO:0000259" key="6">
    <source>
        <dbReference type="PROSITE" id="PS50110"/>
    </source>
</evidence>
<dbReference type="PROSITE" id="PS51755">
    <property type="entry name" value="OMPR_PHOB"/>
    <property type="match status" value="1"/>
</dbReference>
<feature type="domain" description="Response regulatory" evidence="6">
    <location>
        <begin position="4"/>
        <end position="120"/>
    </location>
</feature>
<gene>
    <name evidence="8" type="ORF">FOB26_04535</name>
</gene>
<dbReference type="InterPro" id="IPR011006">
    <property type="entry name" value="CheY-like_superfamily"/>
</dbReference>
<organism evidence="8 9">
    <name type="scientific">Agrobacterium pusense</name>
    <dbReference type="NCBI Taxonomy" id="648995"/>
    <lineage>
        <taxon>Bacteria</taxon>
        <taxon>Pseudomonadati</taxon>
        <taxon>Pseudomonadota</taxon>
        <taxon>Alphaproteobacteria</taxon>
        <taxon>Hyphomicrobiales</taxon>
        <taxon>Rhizobiaceae</taxon>
        <taxon>Rhizobium/Agrobacterium group</taxon>
        <taxon>Agrobacterium</taxon>
    </lineage>
</organism>
<dbReference type="CDD" id="cd00383">
    <property type="entry name" value="trans_reg_C"/>
    <property type="match status" value="1"/>
</dbReference>
<keyword evidence="9" id="KW-1185">Reference proteome</keyword>
<evidence type="ECO:0000313" key="9">
    <source>
        <dbReference type="Proteomes" id="UP001155820"/>
    </source>
</evidence>
<dbReference type="SUPFAM" id="SSF46894">
    <property type="entry name" value="C-terminal effector domain of the bipartite response regulators"/>
    <property type="match status" value="1"/>
</dbReference>
<feature type="DNA-binding region" description="OmpR/PhoB-type" evidence="5">
    <location>
        <begin position="130"/>
        <end position="228"/>
    </location>
</feature>
<evidence type="ECO:0000256" key="1">
    <source>
        <dbReference type="ARBA" id="ARBA00022553"/>
    </source>
</evidence>
<name>A0AA44EHI9_9HYPH</name>
<dbReference type="EMBL" id="JABRWM010000005">
    <property type="protein sequence ID" value="NRF18380.1"/>
    <property type="molecule type" value="Genomic_DNA"/>
</dbReference>
<reference evidence="8" key="1">
    <citation type="submission" date="2019-07" db="EMBL/GenBank/DDBJ databases">
        <title>FDA dAtabase for Regulatory Grade micrObial Sequences (FDA-ARGOS): Supporting development and validation of Infectious Disease Dx tests.</title>
        <authorList>
            <person name="Bachman M."/>
            <person name="Young C."/>
            <person name="Tallon L."/>
            <person name="Sadzewicz L."/>
            <person name="Vavikolanu K."/>
            <person name="Mehta A."/>
            <person name="Aluvathingal J."/>
            <person name="Nadendla S."/>
            <person name="Nandy P."/>
            <person name="Geyer C."/>
            <person name="Yan Y."/>
            <person name="Sichtig H."/>
        </authorList>
    </citation>
    <scope>NUCLEOTIDE SEQUENCE</scope>
    <source>
        <strain evidence="8">FDAARGOS_618</strain>
        <plasmid evidence="8">unnamed5</plasmid>
    </source>
</reference>
<sequence length="244" mass="27280">MKKLILIGSIDADFFLLLSHILQVEGYQVLMARGVEEMSHLADDPKVRAVLLDCRPDPFPAVEVCARIKENHRTAAVPVLAIIGAGAEGQYVDMQRAGADECLVRPFAPIKLLEYLRKSALNRTPPQARTGQLSYGGIEIDFEHHRVSRGGHNIHLGPLEFAVLSFLMERPAEICHREELMSAVWPRLHHVEERTLNVHIGRLRRRLNQNGLPDLIRTVRGVGYILESPAREAQDGLGGDRDVS</sequence>
<dbReference type="SUPFAM" id="SSF52172">
    <property type="entry name" value="CheY-like"/>
    <property type="match status" value="1"/>
</dbReference>
<dbReference type="GO" id="GO:0006355">
    <property type="term" value="P:regulation of DNA-templated transcription"/>
    <property type="evidence" value="ECO:0007669"/>
    <property type="project" value="InterPro"/>
</dbReference>
<dbReference type="PROSITE" id="PS50110">
    <property type="entry name" value="RESPONSE_REGULATORY"/>
    <property type="match status" value="1"/>
</dbReference>
<feature type="modified residue" description="4-aspartylphosphate" evidence="4">
    <location>
        <position position="53"/>
    </location>
</feature>
<dbReference type="Gene3D" id="3.40.50.2300">
    <property type="match status" value="1"/>
</dbReference>
<dbReference type="PANTHER" id="PTHR48111">
    <property type="entry name" value="REGULATOR OF RPOS"/>
    <property type="match status" value="1"/>
</dbReference>
<dbReference type="InterPro" id="IPR039420">
    <property type="entry name" value="WalR-like"/>
</dbReference>
<accession>A0AA44EHI9</accession>
<dbReference type="GO" id="GO:0005829">
    <property type="term" value="C:cytosol"/>
    <property type="evidence" value="ECO:0007669"/>
    <property type="project" value="TreeGrafter"/>
</dbReference>
<dbReference type="Pfam" id="PF00486">
    <property type="entry name" value="Trans_reg_C"/>
    <property type="match status" value="1"/>
</dbReference>
<keyword evidence="1 4" id="KW-0597">Phosphoprotein</keyword>
<dbReference type="PANTHER" id="PTHR48111:SF40">
    <property type="entry name" value="PHOSPHATE REGULON TRANSCRIPTIONAL REGULATORY PROTEIN PHOB"/>
    <property type="match status" value="1"/>
</dbReference>
<dbReference type="GO" id="GO:0032993">
    <property type="term" value="C:protein-DNA complex"/>
    <property type="evidence" value="ECO:0007669"/>
    <property type="project" value="TreeGrafter"/>
</dbReference>
<evidence type="ECO:0000313" key="8">
    <source>
        <dbReference type="EMBL" id="NRF18380.1"/>
    </source>
</evidence>
<evidence type="ECO:0000256" key="2">
    <source>
        <dbReference type="ARBA" id="ARBA00023012"/>
    </source>
</evidence>
<protein>
    <submittedName>
        <fullName evidence="8">Response regulator transcription factor</fullName>
    </submittedName>
</protein>
<dbReference type="GO" id="GO:0000976">
    <property type="term" value="F:transcription cis-regulatory region binding"/>
    <property type="evidence" value="ECO:0007669"/>
    <property type="project" value="TreeGrafter"/>
</dbReference>
<dbReference type="Proteomes" id="UP001155820">
    <property type="component" value="Unassembled WGS sequence"/>
</dbReference>
<evidence type="ECO:0000256" key="4">
    <source>
        <dbReference type="PROSITE-ProRule" id="PRU00169"/>
    </source>
</evidence>